<sequence length="35" mass="4293">MYNIFNTDNTTVEWERIYPLFILGILIQIKRDFKS</sequence>
<dbReference type="EMBL" id="GBXM01046972">
    <property type="protein sequence ID" value="JAH61605.1"/>
    <property type="molecule type" value="Transcribed_RNA"/>
</dbReference>
<evidence type="ECO:0000313" key="1">
    <source>
        <dbReference type="EMBL" id="JAH61605.1"/>
    </source>
</evidence>
<dbReference type="AlphaFoldDB" id="A0A0E9U8U3"/>
<reference evidence="1" key="1">
    <citation type="submission" date="2014-11" db="EMBL/GenBank/DDBJ databases">
        <authorList>
            <person name="Amaro Gonzalez C."/>
        </authorList>
    </citation>
    <scope>NUCLEOTIDE SEQUENCE</scope>
</reference>
<reference evidence="1" key="2">
    <citation type="journal article" date="2015" name="Fish Shellfish Immunol.">
        <title>Early steps in the European eel (Anguilla anguilla)-Vibrio vulnificus interaction in the gills: Role of the RtxA13 toxin.</title>
        <authorList>
            <person name="Callol A."/>
            <person name="Pajuelo D."/>
            <person name="Ebbesson L."/>
            <person name="Teles M."/>
            <person name="MacKenzie S."/>
            <person name="Amaro C."/>
        </authorList>
    </citation>
    <scope>NUCLEOTIDE SEQUENCE</scope>
</reference>
<name>A0A0E9U8U3_ANGAN</name>
<organism evidence="1">
    <name type="scientific">Anguilla anguilla</name>
    <name type="common">European freshwater eel</name>
    <name type="synonym">Muraena anguilla</name>
    <dbReference type="NCBI Taxonomy" id="7936"/>
    <lineage>
        <taxon>Eukaryota</taxon>
        <taxon>Metazoa</taxon>
        <taxon>Chordata</taxon>
        <taxon>Craniata</taxon>
        <taxon>Vertebrata</taxon>
        <taxon>Euteleostomi</taxon>
        <taxon>Actinopterygii</taxon>
        <taxon>Neopterygii</taxon>
        <taxon>Teleostei</taxon>
        <taxon>Anguilliformes</taxon>
        <taxon>Anguillidae</taxon>
        <taxon>Anguilla</taxon>
    </lineage>
</organism>
<accession>A0A0E9U8U3</accession>
<proteinExistence type="predicted"/>
<protein>
    <submittedName>
        <fullName evidence="1">Uncharacterized protein</fullName>
    </submittedName>
</protein>